<organism evidence="2 4">
    <name type="scientific">Rhizophagus irregularis</name>
    <dbReference type="NCBI Taxonomy" id="588596"/>
    <lineage>
        <taxon>Eukaryota</taxon>
        <taxon>Fungi</taxon>
        <taxon>Fungi incertae sedis</taxon>
        <taxon>Mucoromycota</taxon>
        <taxon>Glomeromycotina</taxon>
        <taxon>Glomeromycetes</taxon>
        <taxon>Glomerales</taxon>
        <taxon>Glomeraceae</taxon>
        <taxon>Rhizophagus</taxon>
    </lineage>
</organism>
<dbReference type="EMBL" id="LLXL01000264">
    <property type="protein sequence ID" value="PKK75133.1"/>
    <property type="molecule type" value="Genomic_DNA"/>
</dbReference>
<keyword evidence="1" id="KW-1133">Transmembrane helix</keyword>
<dbReference type="EMBL" id="LLXJ01000207">
    <property type="protein sequence ID" value="PKC13141.1"/>
    <property type="molecule type" value="Genomic_DNA"/>
</dbReference>
<protein>
    <submittedName>
        <fullName evidence="2">Uncharacterized protein</fullName>
    </submittedName>
</protein>
<accession>A0A2I1F688</accession>
<keyword evidence="1" id="KW-0472">Membrane</keyword>
<evidence type="ECO:0000313" key="5">
    <source>
        <dbReference type="Proteomes" id="UP000233469"/>
    </source>
</evidence>
<dbReference type="Proteomes" id="UP000232722">
    <property type="component" value="Unassembled WGS sequence"/>
</dbReference>
<evidence type="ECO:0000313" key="4">
    <source>
        <dbReference type="Proteomes" id="UP000232722"/>
    </source>
</evidence>
<feature type="transmembrane region" description="Helical" evidence="1">
    <location>
        <begin position="45"/>
        <end position="65"/>
    </location>
</feature>
<proteinExistence type="predicted"/>
<dbReference type="AlphaFoldDB" id="A0A2I1F688"/>
<sequence>MITILITVQKQKLQRSIHHEEVQFIADLHHKAQRLMYIHIFQNHIIIILSLQHIHIIIIMTNVVMMPIANNISKQKGIVLILITHEEVLLVLNFGYD</sequence>
<reference evidence="2 4" key="2">
    <citation type="submission" date="2017-09" db="EMBL/GenBank/DDBJ databases">
        <title>Extensive intraspecific genome diversity in a model arbuscular mycorrhizal fungus.</title>
        <authorList>
            <person name="Chen E.C."/>
            <person name="Morin E."/>
            <person name="Beaudet D."/>
            <person name="Noel J."/>
            <person name="Ndikumana S."/>
            <person name="Charron P."/>
            <person name="St-Onge C."/>
            <person name="Giorgi J."/>
            <person name="Grigoriev I.V."/>
            <person name="Roux C."/>
            <person name="Martin F.M."/>
            <person name="Corradi N."/>
        </authorList>
    </citation>
    <scope>NUCLEOTIDE SEQUENCE [LARGE SCALE GENOMIC DNA]</scope>
    <source>
        <strain evidence="2 4">A5</strain>
    </source>
</reference>
<reference evidence="3 5" key="3">
    <citation type="submission" date="2017-10" db="EMBL/GenBank/DDBJ databases">
        <title>Extensive intraspecific genome diversity in a model arbuscular mycorrhizal fungus.</title>
        <authorList>
            <person name="Chen E.C.H."/>
            <person name="Morin E."/>
            <person name="Baudet D."/>
            <person name="Noel J."/>
            <person name="Ndikumana S."/>
            <person name="Charron P."/>
            <person name="St-Onge C."/>
            <person name="Giorgi J."/>
            <person name="Grigoriev I.V."/>
            <person name="Roux C."/>
            <person name="Martin F.M."/>
            <person name="Corradi N."/>
        </authorList>
    </citation>
    <scope>NUCLEOTIDE SEQUENCE [LARGE SCALE GENOMIC DNA]</scope>
    <source>
        <strain evidence="3 5">C2</strain>
    </source>
</reference>
<name>A0A2I1F688_9GLOM</name>
<dbReference type="Proteomes" id="UP000233469">
    <property type="component" value="Unassembled WGS sequence"/>
</dbReference>
<keyword evidence="1" id="KW-0812">Transmembrane</keyword>
<gene>
    <name evidence="2" type="ORF">RhiirA5_351969</name>
    <name evidence="3" type="ORF">RhiirC2_737288</name>
</gene>
<evidence type="ECO:0000313" key="3">
    <source>
        <dbReference type="EMBL" id="PKK75133.1"/>
    </source>
</evidence>
<reference evidence="4 5" key="1">
    <citation type="submission" date="2016-04" db="EMBL/GenBank/DDBJ databases">
        <title>Genome analyses suggest a sexual origin of heterokaryosis in a supposedly ancient asexual fungus.</title>
        <authorList>
            <person name="Ropars J."/>
            <person name="Sedzielewska K."/>
            <person name="Noel J."/>
            <person name="Charron P."/>
            <person name="Farinelli L."/>
            <person name="Marton T."/>
            <person name="Kruger M."/>
            <person name="Pelin A."/>
            <person name="Brachmann A."/>
            <person name="Corradi N."/>
        </authorList>
    </citation>
    <scope>NUCLEOTIDE SEQUENCE [LARGE SCALE GENOMIC DNA]</scope>
    <source>
        <strain evidence="2 4">A5</strain>
        <strain evidence="3 5">C2</strain>
    </source>
</reference>
<comment type="caution">
    <text evidence="2">The sequence shown here is derived from an EMBL/GenBank/DDBJ whole genome shotgun (WGS) entry which is preliminary data.</text>
</comment>
<evidence type="ECO:0000313" key="2">
    <source>
        <dbReference type="EMBL" id="PKC13141.1"/>
    </source>
</evidence>
<evidence type="ECO:0000256" key="1">
    <source>
        <dbReference type="SAM" id="Phobius"/>
    </source>
</evidence>